<dbReference type="EMBL" id="FOCP01000015">
    <property type="protein sequence ID" value="SEN36981.1"/>
    <property type="molecule type" value="Genomic_DNA"/>
</dbReference>
<dbReference type="Proteomes" id="UP000199459">
    <property type="component" value="Unassembled WGS sequence"/>
</dbReference>
<feature type="region of interest" description="Disordered" evidence="1">
    <location>
        <begin position="25"/>
        <end position="46"/>
    </location>
</feature>
<evidence type="ECO:0000256" key="1">
    <source>
        <dbReference type="SAM" id="MobiDB-lite"/>
    </source>
</evidence>
<gene>
    <name evidence="3" type="ORF">SAMN05216325_11557</name>
</gene>
<accession>A0A1H8FYR0</accession>
<feature type="compositionally biased region" description="Acidic residues" evidence="1">
    <location>
        <begin position="29"/>
        <end position="45"/>
    </location>
</feature>
<feature type="signal peptide" evidence="2">
    <location>
        <begin position="1"/>
        <end position="22"/>
    </location>
</feature>
<organism evidence="3 4">
    <name type="scientific">Nitrosomonas marina</name>
    <dbReference type="NCBI Taxonomy" id="917"/>
    <lineage>
        <taxon>Bacteria</taxon>
        <taxon>Pseudomonadati</taxon>
        <taxon>Pseudomonadota</taxon>
        <taxon>Betaproteobacteria</taxon>
        <taxon>Nitrosomonadales</taxon>
        <taxon>Nitrosomonadaceae</taxon>
        <taxon>Nitrosomonas</taxon>
    </lineage>
</organism>
<sequence length="153" mass="17229">MKKNIAYVLLFLALSIPLTVSASTKEENSDTVEAETEAQPEETNELESGNGWKTVLIAELGKSGKKVNMVLVEQKRHTDKTVYSNAISRLCQGEDEFCRVRFWSDARFIPERASLTAEQNKQLKADYLFNKTAGIRELRWSCGVDPNSQNCLP</sequence>
<evidence type="ECO:0000256" key="2">
    <source>
        <dbReference type="SAM" id="SignalP"/>
    </source>
</evidence>
<evidence type="ECO:0000313" key="3">
    <source>
        <dbReference type="EMBL" id="SEN36981.1"/>
    </source>
</evidence>
<proteinExistence type="predicted"/>
<reference evidence="3 4" key="1">
    <citation type="submission" date="2016-10" db="EMBL/GenBank/DDBJ databases">
        <authorList>
            <person name="de Groot N.N."/>
        </authorList>
    </citation>
    <scope>NUCLEOTIDE SEQUENCE [LARGE SCALE GENOMIC DNA]</scope>
    <source>
        <strain evidence="3 4">Nm22</strain>
    </source>
</reference>
<feature type="chain" id="PRO_5011783434" evidence="2">
    <location>
        <begin position="23"/>
        <end position="153"/>
    </location>
</feature>
<name>A0A1H8FYR0_9PROT</name>
<protein>
    <submittedName>
        <fullName evidence="3">Uncharacterized protein</fullName>
    </submittedName>
</protein>
<dbReference type="OrthoDB" id="8546650at2"/>
<evidence type="ECO:0000313" key="4">
    <source>
        <dbReference type="Proteomes" id="UP000199459"/>
    </source>
</evidence>
<dbReference type="AlphaFoldDB" id="A0A1H8FYR0"/>
<dbReference type="RefSeq" id="WP_090632919.1">
    <property type="nucleotide sequence ID" value="NZ_FOCP01000015.1"/>
</dbReference>
<keyword evidence="2" id="KW-0732">Signal</keyword>